<evidence type="ECO:0000256" key="4">
    <source>
        <dbReference type="ARBA" id="ARBA00022723"/>
    </source>
</evidence>
<dbReference type="EMBL" id="JAGPUO010000001">
    <property type="protein sequence ID" value="KAG5665780.1"/>
    <property type="molecule type" value="Genomic_DNA"/>
</dbReference>
<keyword evidence="9" id="KW-1133">Transmembrane helix</keyword>
<evidence type="ECO:0000256" key="7">
    <source>
        <dbReference type="ARBA" id="ARBA00023033"/>
    </source>
</evidence>
<feature type="binding site" description="axial binding residue" evidence="8">
    <location>
        <position position="727"/>
    </location>
    <ligand>
        <name>heme</name>
        <dbReference type="ChEBI" id="CHEBI:30413"/>
    </ligand>
    <ligandPart>
        <name>Fe</name>
        <dbReference type="ChEBI" id="CHEBI:18248"/>
    </ligandPart>
</feature>
<dbReference type="CDD" id="cd11041">
    <property type="entry name" value="CYP503A1-like"/>
    <property type="match status" value="1"/>
</dbReference>
<dbReference type="InterPro" id="IPR001128">
    <property type="entry name" value="Cyt_P450"/>
</dbReference>
<comment type="cofactor">
    <cofactor evidence="1 8">
        <name>heme</name>
        <dbReference type="ChEBI" id="CHEBI:30413"/>
    </cofactor>
</comment>
<evidence type="ECO:0000256" key="2">
    <source>
        <dbReference type="ARBA" id="ARBA00010617"/>
    </source>
</evidence>
<keyword evidence="9" id="KW-0812">Transmembrane</keyword>
<dbReference type="GO" id="GO:0005506">
    <property type="term" value="F:iron ion binding"/>
    <property type="evidence" value="ECO:0007669"/>
    <property type="project" value="InterPro"/>
</dbReference>
<feature type="transmembrane region" description="Helical" evidence="9">
    <location>
        <begin position="44"/>
        <end position="63"/>
    </location>
</feature>
<dbReference type="PROSITE" id="PS00086">
    <property type="entry name" value="CYTOCHROME_P450"/>
    <property type="match status" value="1"/>
</dbReference>
<accession>A0A9P7HCM2</accession>
<gene>
    <name evidence="10" type="ORF">KAF25_009905</name>
</gene>
<dbReference type="Proteomes" id="UP000782241">
    <property type="component" value="Unassembled WGS sequence"/>
</dbReference>
<keyword evidence="9" id="KW-0472">Membrane</keyword>
<feature type="transmembrane region" description="Helical" evidence="9">
    <location>
        <begin position="150"/>
        <end position="171"/>
    </location>
</feature>
<dbReference type="SUPFAM" id="SSF48264">
    <property type="entry name" value="Cytochrome P450"/>
    <property type="match status" value="1"/>
</dbReference>
<dbReference type="GO" id="GO:0020037">
    <property type="term" value="F:heme binding"/>
    <property type="evidence" value="ECO:0007669"/>
    <property type="project" value="InterPro"/>
</dbReference>
<evidence type="ECO:0000256" key="3">
    <source>
        <dbReference type="ARBA" id="ARBA00022617"/>
    </source>
</evidence>
<dbReference type="GO" id="GO:0004497">
    <property type="term" value="F:monooxygenase activity"/>
    <property type="evidence" value="ECO:0007669"/>
    <property type="project" value="UniProtKB-KW"/>
</dbReference>
<evidence type="ECO:0000256" key="9">
    <source>
        <dbReference type="SAM" id="Phobius"/>
    </source>
</evidence>
<feature type="transmembrane region" description="Helical" evidence="9">
    <location>
        <begin position="75"/>
        <end position="94"/>
    </location>
</feature>
<comment type="similarity">
    <text evidence="2">Belongs to the cytochrome P450 family.</text>
</comment>
<name>A0A9P7HCM2_9HYPO</name>
<evidence type="ECO:0000256" key="5">
    <source>
        <dbReference type="ARBA" id="ARBA00023002"/>
    </source>
</evidence>
<sequence length="791" mass="90320">MITLLSPHYKAQEVTKGDLVIASTALGFTIGFGFAFYFTILTTWALQVQFLLQIIVNRCGILLTHKNKAYRLKVLVGVLITAVNISVYCIWIPARLQISERYIHINEWWDRCEKVIYLIVDGCLNFYFIHIVRMNLIVHGLTKYRRLTHFNMFIIGFSLSMDVLIIAMMSLRNTFVYMQFHPLAYIVKLHIEMAMADLIGKIARDKHCGVIAEGTFSSTIAGVNIDHAISIADCEDYKSSHNTLKDFSIHSAESLDSHYPTMTSTYLDTVLGNPQYPVFCAISLLGIFILKYPFSDNKKKYPVLNPKEPFEWSNRRATRDFIANSGSLLVKARALYKNQPYWAHTEWGENLVIPPEFLDSLKSNRQLDFLIPSGDDTHQYIPGFDPFKGDVGITTVINKYITKTLNKVTGPLSEETSLAMQQVFTDSTGNVPPNLSWRRNTTNGDILPEWHAIQPQRDLMRIVSRVSSRVFMGEELCRDDEWVRVSGDYTLSAFTTADLLVAYPRWARPLVHWFMPECKELRRKLNDARRCLQPHLDRRNAIKREAAAQGEPCPFNDSIEWFEKEYAKHDPAICQIGISLVAYHTTSDLLMETLFNLCQHPELLKPLREEIVNVLSEEGWKKSSLNNLKLMDSVVKESQRLRPVLLGAFRRQALADVTLPNGDVIKKGTRVVCDTTHMRSSEYYKDAATFDGYRYLKMRQTPGQDKHAHLVSTSSDHLGFGHGLHACPGRFFAANEIKIVLCHLLLKYDLKLEDGVIPTPTPSGFSYFGDGKAKILVRRRQEELDLESVET</sequence>
<feature type="transmembrane region" description="Helical" evidence="9">
    <location>
        <begin position="20"/>
        <end position="38"/>
    </location>
</feature>
<dbReference type="GO" id="GO:0016705">
    <property type="term" value="F:oxidoreductase activity, acting on paired donors, with incorporation or reduction of molecular oxygen"/>
    <property type="evidence" value="ECO:0007669"/>
    <property type="project" value="InterPro"/>
</dbReference>
<dbReference type="PANTHER" id="PTHR46206:SF2">
    <property type="entry name" value="CYTOCHROME P450 MONOOXYGENASE AUSG-RELATED"/>
    <property type="match status" value="1"/>
</dbReference>
<feature type="transmembrane region" description="Helical" evidence="9">
    <location>
        <begin position="114"/>
        <end position="138"/>
    </location>
</feature>
<dbReference type="AlphaFoldDB" id="A0A9P7HCM2"/>
<evidence type="ECO:0000313" key="11">
    <source>
        <dbReference type="Proteomes" id="UP000782241"/>
    </source>
</evidence>
<keyword evidence="4 8" id="KW-0479">Metal-binding</keyword>
<dbReference type="InterPro" id="IPR017972">
    <property type="entry name" value="Cyt_P450_CS"/>
</dbReference>
<dbReference type="Gene3D" id="1.10.630.10">
    <property type="entry name" value="Cytochrome P450"/>
    <property type="match status" value="1"/>
</dbReference>
<protein>
    <submittedName>
        <fullName evidence="10">Uncharacterized protein</fullName>
    </submittedName>
</protein>
<keyword evidence="6 8" id="KW-0408">Iron</keyword>
<dbReference type="InterPro" id="IPR002403">
    <property type="entry name" value="Cyt_P450_E_grp-IV"/>
</dbReference>
<organism evidence="10 11">
    <name type="scientific">Fusarium avenaceum</name>
    <dbReference type="NCBI Taxonomy" id="40199"/>
    <lineage>
        <taxon>Eukaryota</taxon>
        <taxon>Fungi</taxon>
        <taxon>Dikarya</taxon>
        <taxon>Ascomycota</taxon>
        <taxon>Pezizomycotina</taxon>
        <taxon>Sordariomycetes</taxon>
        <taxon>Hypocreomycetidae</taxon>
        <taxon>Hypocreales</taxon>
        <taxon>Nectriaceae</taxon>
        <taxon>Fusarium</taxon>
        <taxon>Fusarium tricinctum species complex</taxon>
    </lineage>
</organism>
<comment type="caution">
    <text evidence="10">The sequence shown here is derived from an EMBL/GenBank/DDBJ whole genome shotgun (WGS) entry which is preliminary data.</text>
</comment>
<keyword evidence="7" id="KW-0503">Monooxygenase</keyword>
<evidence type="ECO:0000256" key="8">
    <source>
        <dbReference type="PIRSR" id="PIRSR602403-1"/>
    </source>
</evidence>
<keyword evidence="3 8" id="KW-0349">Heme</keyword>
<dbReference type="Pfam" id="PF00067">
    <property type="entry name" value="p450"/>
    <property type="match status" value="1"/>
</dbReference>
<reference evidence="10" key="1">
    <citation type="submission" date="2021-04" db="EMBL/GenBank/DDBJ databases">
        <title>Draft genome of Fusarium avenaceum strain F156N33, isolated from an atmospheric sample in Virginia.</title>
        <authorList>
            <person name="Yang S."/>
            <person name="Vinatzer B.A."/>
            <person name="Coleman J."/>
        </authorList>
    </citation>
    <scope>NUCLEOTIDE SEQUENCE</scope>
    <source>
        <strain evidence="10">F156N33</strain>
    </source>
</reference>
<proteinExistence type="inferred from homology"/>
<dbReference type="InterPro" id="IPR036396">
    <property type="entry name" value="Cyt_P450_sf"/>
</dbReference>
<evidence type="ECO:0000256" key="1">
    <source>
        <dbReference type="ARBA" id="ARBA00001971"/>
    </source>
</evidence>
<keyword evidence="11" id="KW-1185">Reference proteome</keyword>
<evidence type="ECO:0000256" key="6">
    <source>
        <dbReference type="ARBA" id="ARBA00023004"/>
    </source>
</evidence>
<dbReference type="PANTHER" id="PTHR46206">
    <property type="entry name" value="CYTOCHROME P450"/>
    <property type="match status" value="1"/>
</dbReference>
<keyword evidence="5" id="KW-0560">Oxidoreductase</keyword>
<evidence type="ECO:0000313" key="10">
    <source>
        <dbReference type="EMBL" id="KAG5665780.1"/>
    </source>
</evidence>
<dbReference type="PRINTS" id="PR00465">
    <property type="entry name" value="EP450IV"/>
</dbReference>